<organism evidence="3 4">
    <name type="scientific">Corchorus capsularis</name>
    <name type="common">Jute</name>
    <dbReference type="NCBI Taxonomy" id="210143"/>
    <lineage>
        <taxon>Eukaryota</taxon>
        <taxon>Viridiplantae</taxon>
        <taxon>Streptophyta</taxon>
        <taxon>Embryophyta</taxon>
        <taxon>Tracheophyta</taxon>
        <taxon>Spermatophyta</taxon>
        <taxon>Magnoliopsida</taxon>
        <taxon>eudicotyledons</taxon>
        <taxon>Gunneridae</taxon>
        <taxon>Pentapetalae</taxon>
        <taxon>rosids</taxon>
        <taxon>malvids</taxon>
        <taxon>Malvales</taxon>
        <taxon>Malvaceae</taxon>
        <taxon>Grewioideae</taxon>
        <taxon>Apeibeae</taxon>
        <taxon>Corchorus</taxon>
    </lineage>
</organism>
<dbReference type="EMBL" id="AWWV01010787">
    <property type="protein sequence ID" value="OMO77156.1"/>
    <property type="molecule type" value="Genomic_DNA"/>
</dbReference>
<dbReference type="Gramene" id="OMO77156">
    <property type="protein sequence ID" value="OMO77156"/>
    <property type="gene ID" value="CCACVL1_15183"/>
</dbReference>
<feature type="compositionally biased region" description="Polar residues" evidence="1">
    <location>
        <begin position="34"/>
        <end position="45"/>
    </location>
</feature>
<dbReference type="PANTHER" id="PTHR35021:SF8">
    <property type="entry name" value="FIBER PROTEIN FB17"/>
    <property type="match status" value="1"/>
</dbReference>
<sequence>NECIYGFNESISSQCGLTSANEELLPNPNNEPLTQGSPGSSQSGKLSFDDEEVENFLKQFDSNCKRQVNYSDFNGLIEELSKGDVGYNDLPPCLIPTAGMIKNVRGDITKSSKQSKCAANPTYIMFCAALKEMHELSLKDLDETRLKVWGEAINNALNIDFDAGFAKEHLRKIVHAYFGLKAKADRGTDPELQRLDEEIRELEAKTDALRKLRQQKLLDKNSDKRKECLHQAEYFNDKPLSTGLLN</sequence>
<keyword evidence="4" id="KW-1185">Reference proteome</keyword>
<evidence type="ECO:0000256" key="1">
    <source>
        <dbReference type="SAM" id="MobiDB-lite"/>
    </source>
</evidence>
<proteinExistence type="predicted"/>
<dbReference type="GO" id="GO:0005509">
    <property type="term" value="F:calcium ion binding"/>
    <property type="evidence" value="ECO:0007669"/>
    <property type="project" value="InterPro"/>
</dbReference>
<evidence type="ECO:0000313" key="3">
    <source>
        <dbReference type="EMBL" id="OMO77156.1"/>
    </source>
</evidence>
<gene>
    <name evidence="3" type="ORF">CCACVL1_15183</name>
</gene>
<feature type="domain" description="EF-hand" evidence="2">
    <location>
        <begin position="48"/>
        <end position="83"/>
    </location>
</feature>
<feature type="non-terminal residue" evidence="3">
    <location>
        <position position="1"/>
    </location>
</feature>
<name>A0A1R3I3K0_COCAP</name>
<evidence type="ECO:0000313" key="4">
    <source>
        <dbReference type="Proteomes" id="UP000188268"/>
    </source>
</evidence>
<evidence type="ECO:0000259" key="2">
    <source>
        <dbReference type="PROSITE" id="PS50222"/>
    </source>
</evidence>
<dbReference type="AlphaFoldDB" id="A0A1R3I3K0"/>
<dbReference type="OMA" id="KIVHAYF"/>
<accession>A0A1R3I3K0</accession>
<protein>
    <recommendedName>
        <fullName evidence="2">EF-hand domain-containing protein</fullName>
    </recommendedName>
</protein>
<comment type="caution">
    <text evidence="3">The sequence shown here is derived from an EMBL/GenBank/DDBJ whole genome shotgun (WGS) entry which is preliminary data.</text>
</comment>
<dbReference type="OrthoDB" id="994611at2759"/>
<dbReference type="Proteomes" id="UP000188268">
    <property type="component" value="Unassembled WGS sequence"/>
</dbReference>
<dbReference type="PANTHER" id="PTHR35021">
    <property type="match status" value="1"/>
</dbReference>
<feature type="region of interest" description="Disordered" evidence="1">
    <location>
        <begin position="25"/>
        <end position="46"/>
    </location>
</feature>
<dbReference type="InterPro" id="IPR002048">
    <property type="entry name" value="EF_hand_dom"/>
</dbReference>
<dbReference type="PROSITE" id="PS50222">
    <property type="entry name" value="EF_HAND_2"/>
    <property type="match status" value="1"/>
</dbReference>
<reference evidence="3 4" key="1">
    <citation type="submission" date="2013-09" db="EMBL/GenBank/DDBJ databases">
        <title>Corchorus capsularis genome sequencing.</title>
        <authorList>
            <person name="Alam M."/>
            <person name="Haque M.S."/>
            <person name="Islam M.S."/>
            <person name="Emdad E.M."/>
            <person name="Islam M.M."/>
            <person name="Ahmed B."/>
            <person name="Halim A."/>
            <person name="Hossen Q.M.M."/>
            <person name="Hossain M.Z."/>
            <person name="Ahmed R."/>
            <person name="Khan M.M."/>
            <person name="Islam R."/>
            <person name="Rashid M.M."/>
            <person name="Khan S.A."/>
            <person name="Rahman M.S."/>
            <person name="Alam M."/>
        </authorList>
    </citation>
    <scope>NUCLEOTIDE SEQUENCE [LARGE SCALE GENOMIC DNA]</scope>
    <source>
        <strain evidence="4">cv. CVL-1</strain>
        <tissue evidence="3">Whole seedling</tissue>
    </source>
</reference>